<dbReference type="NCBIfam" id="TIGR00733">
    <property type="entry name" value="OPT family oligopeptide transporter"/>
    <property type="match status" value="1"/>
</dbReference>
<feature type="transmembrane region" description="Helical" evidence="6">
    <location>
        <begin position="132"/>
        <end position="154"/>
    </location>
</feature>
<feature type="transmembrane region" description="Helical" evidence="6">
    <location>
        <begin position="515"/>
        <end position="536"/>
    </location>
</feature>
<feature type="transmembrane region" description="Helical" evidence="6">
    <location>
        <begin position="582"/>
        <end position="601"/>
    </location>
</feature>
<evidence type="ECO:0000256" key="3">
    <source>
        <dbReference type="ARBA" id="ARBA00022692"/>
    </source>
</evidence>
<dbReference type="KEGG" id="txy:Thexy_1628"/>
<feature type="transmembrane region" description="Helical" evidence="6">
    <location>
        <begin position="396"/>
        <end position="417"/>
    </location>
</feature>
<feature type="transmembrane region" description="Helical" evidence="6">
    <location>
        <begin position="245"/>
        <end position="264"/>
    </location>
</feature>
<evidence type="ECO:0000256" key="2">
    <source>
        <dbReference type="ARBA" id="ARBA00022448"/>
    </source>
</evidence>
<evidence type="ECO:0000256" key="4">
    <source>
        <dbReference type="ARBA" id="ARBA00022989"/>
    </source>
</evidence>
<keyword evidence="3 6" id="KW-0812">Transmembrane</keyword>
<proteinExistence type="predicted"/>
<organism evidence="7 8">
    <name type="scientific">Thermoanaerobacterium xylanolyticum (strain ATCC 49914 / DSM 7097 / LX-11)</name>
    <dbReference type="NCBI Taxonomy" id="858215"/>
    <lineage>
        <taxon>Bacteria</taxon>
        <taxon>Bacillati</taxon>
        <taxon>Bacillota</taxon>
        <taxon>Clostridia</taxon>
        <taxon>Thermoanaerobacterales</taxon>
        <taxon>Thermoanaerobacteraceae</taxon>
        <taxon>Thermoanaerobacterium</taxon>
    </lineage>
</organism>
<feature type="transmembrane region" description="Helical" evidence="6">
    <location>
        <begin position="217"/>
        <end position="238"/>
    </location>
</feature>
<feature type="transmembrane region" description="Helical" evidence="6">
    <location>
        <begin position="66"/>
        <end position="86"/>
    </location>
</feature>
<dbReference type="HOGENOM" id="CLU_018238_0_0_9"/>
<feature type="transmembrane region" description="Helical" evidence="6">
    <location>
        <begin position="365"/>
        <end position="384"/>
    </location>
</feature>
<dbReference type="NCBIfam" id="TIGR00728">
    <property type="entry name" value="OPT_sfam"/>
    <property type="match status" value="1"/>
</dbReference>
<dbReference type="RefSeq" id="WP_013788394.1">
    <property type="nucleotide sequence ID" value="NC_015555.1"/>
</dbReference>
<keyword evidence="5 6" id="KW-0472">Membrane</keyword>
<evidence type="ECO:0000313" key="7">
    <source>
        <dbReference type="EMBL" id="AEF17658.1"/>
    </source>
</evidence>
<dbReference type="PANTHER" id="PTHR31645:SF0">
    <property type="entry name" value="OLIGOPEPTIDE TRANSPORTER YGL114W-RELATED"/>
    <property type="match status" value="1"/>
</dbReference>
<dbReference type="AlphaFoldDB" id="F6BHQ9"/>
<keyword evidence="4 6" id="KW-1133">Transmembrane helix</keyword>
<accession>F6BHQ9</accession>
<comment type="subcellular location">
    <subcellularLocation>
        <location evidence="1">Membrane</location>
        <topology evidence="1">Multi-pass membrane protein</topology>
    </subcellularLocation>
</comment>
<dbReference type="GO" id="GO:0035673">
    <property type="term" value="F:oligopeptide transmembrane transporter activity"/>
    <property type="evidence" value="ECO:0007669"/>
    <property type="project" value="InterPro"/>
</dbReference>
<evidence type="ECO:0000256" key="1">
    <source>
        <dbReference type="ARBA" id="ARBA00004141"/>
    </source>
</evidence>
<feature type="transmembrane region" description="Helical" evidence="6">
    <location>
        <begin position="40"/>
        <end position="60"/>
    </location>
</feature>
<dbReference type="STRING" id="858215.Thexy_1628"/>
<feature type="transmembrane region" description="Helical" evidence="6">
    <location>
        <begin position="463"/>
        <end position="482"/>
    </location>
</feature>
<dbReference type="eggNOG" id="COG1297">
    <property type="taxonomic scope" value="Bacteria"/>
</dbReference>
<keyword evidence="8" id="KW-1185">Reference proteome</keyword>
<dbReference type="Proteomes" id="UP000007239">
    <property type="component" value="Chromosome"/>
</dbReference>
<dbReference type="InterPro" id="IPR004813">
    <property type="entry name" value="OPT"/>
</dbReference>
<dbReference type="GO" id="GO:0016020">
    <property type="term" value="C:membrane"/>
    <property type="evidence" value="ECO:0007669"/>
    <property type="project" value="UniProtKB-SubCell"/>
</dbReference>
<feature type="transmembrane region" description="Helical" evidence="6">
    <location>
        <begin position="621"/>
        <end position="640"/>
    </location>
</feature>
<dbReference type="PANTHER" id="PTHR31645">
    <property type="entry name" value="OLIGOPEPTIDE TRANSPORTER YGL114W-RELATED"/>
    <property type="match status" value="1"/>
</dbReference>
<feature type="transmembrane region" description="Helical" evidence="6">
    <location>
        <begin position="340"/>
        <end position="359"/>
    </location>
</feature>
<evidence type="ECO:0000313" key="8">
    <source>
        <dbReference type="Proteomes" id="UP000007239"/>
    </source>
</evidence>
<dbReference type="EMBL" id="CP002739">
    <property type="protein sequence ID" value="AEF17658.1"/>
    <property type="molecule type" value="Genomic_DNA"/>
</dbReference>
<feature type="transmembrane region" description="Helical" evidence="6">
    <location>
        <begin position="423"/>
        <end position="442"/>
    </location>
</feature>
<reference evidence="7" key="1">
    <citation type="submission" date="2011-05" db="EMBL/GenBank/DDBJ databases">
        <title>Complete sequence of Thermoanaerobacterium xylanolyticum LX-11.</title>
        <authorList>
            <consortium name="US DOE Joint Genome Institute"/>
            <person name="Lucas S."/>
            <person name="Han J."/>
            <person name="Lapidus A."/>
            <person name="Cheng J.-F."/>
            <person name="Goodwin L."/>
            <person name="Pitluck S."/>
            <person name="Peters L."/>
            <person name="Mikhailova N."/>
            <person name="Lu M."/>
            <person name="Han C."/>
            <person name="Tapia R."/>
            <person name="Land M."/>
            <person name="Hauser L."/>
            <person name="Kyrpides N."/>
            <person name="Ivanova N."/>
            <person name="Pagani I."/>
            <person name="Hemme C."/>
            <person name="Woyke T."/>
        </authorList>
    </citation>
    <scope>NUCLEOTIDE SEQUENCE</scope>
    <source>
        <strain evidence="7">LX-11</strain>
    </source>
</reference>
<dbReference type="Pfam" id="PF03169">
    <property type="entry name" value="OPT"/>
    <property type="match status" value="1"/>
</dbReference>
<sequence>MASGKAEYGRKLSDGAYGGISGDKYVPFVPAEEVLPESTFLSLVIGVIFAIVFAAANTYLGLKTGMTISAAIPAAVLSTGILKTIFRRNSILEANMATAIAATGESVAAGLLFSFPAIAIWGFKNEFTLERIIFAVLIGGLFGVLFVVPLRRYLTVEEHGKLLYPEGMAASEVLVTSNQGGSGFMTVLSGMLTGGIYKLLSGGFSIWSEEPAWNLNWFKGTQVGINVLASLLGVGFIVGIEISSYMLAGGILAWLGLIPLIKFFGDGLTSPIYPATTLIKDMSASQIWGSYIRYIGAGGVLAGGFITLFKTFPTLIKAFKDSLSGFGASAKEQKRTDSDISINIVIIGAIFLFLLTWLLPIFKMTFIGSLLTILFSFFFAVVSARMTGIVGESNNPVSGMTIATLLVVTSILKLTGIVGDSGMILAITIGGIVCIAAATAGCNAQSLKTCYIIGGSPKKVETYLYTGIVASSIFAGLVLIMLNNSYGIGSQAVAAPQATIMSMVVKGIMTGHLPWILILAGVFMGIMIELMHIPVLPFALGLYLPFELSAAVMVGGIIRWIIDRKYKNDEKLYKEKTEKGILISSGLVAGDALMGLVIAIFAGLKINIGFGANWITNSGALASWISLLMFVLLGIYLYGYTVRDNKKIN</sequence>
<protein>
    <submittedName>
        <fullName evidence="7">Oligopeptide transporter, OPT family</fullName>
    </submittedName>
</protein>
<name>F6BHQ9_THEXL</name>
<dbReference type="InterPro" id="IPR045035">
    <property type="entry name" value="YSL-like"/>
</dbReference>
<feature type="transmembrane region" description="Helical" evidence="6">
    <location>
        <begin position="542"/>
        <end position="562"/>
    </location>
</feature>
<gene>
    <name evidence="7" type="ordered locus">Thexy_1628</name>
</gene>
<evidence type="ECO:0000256" key="6">
    <source>
        <dbReference type="SAM" id="Phobius"/>
    </source>
</evidence>
<dbReference type="InterPro" id="IPR004814">
    <property type="entry name" value="Oligopep_transpt"/>
</dbReference>
<feature type="transmembrane region" description="Helical" evidence="6">
    <location>
        <begin position="98"/>
        <end position="120"/>
    </location>
</feature>
<keyword evidence="2" id="KW-0813">Transport</keyword>
<evidence type="ECO:0000256" key="5">
    <source>
        <dbReference type="ARBA" id="ARBA00023136"/>
    </source>
</evidence>
<feature type="transmembrane region" description="Helical" evidence="6">
    <location>
        <begin position="291"/>
        <end position="309"/>
    </location>
</feature>